<proteinExistence type="predicted"/>
<sequence length="165" mass="18182">MSAELLVKDSPTMTTQSKVADVTEPVRAFIDAVNAGDLGAATDQLADDATHHGQIASYRPEGVRVLFNLLRTVLPDMRMEIRDIRVEGDRVISRVVGTGTHTGAFLGQPPSNRPIVWQMVDIATVRRQPRADGTPGRPVITERYWDVFADPYAWQEIGVIPAIMC</sequence>
<dbReference type="InterPro" id="IPR009959">
    <property type="entry name" value="Cyclase_SnoaL-like"/>
</dbReference>
<protein>
    <submittedName>
        <fullName evidence="1">Ester cyclase</fullName>
    </submittedName>
</protein>
<accession>A0ABW3YCK0</accession>
<dbReference type="Gene3D" id="3.10.450.50">
    <property type="match status" value="1"/>
</dbReference>
<comment type="caution">
    <text evidence="1">The sequence shown here is derived from an EMBL/GenBank/DDBJ whole genome shotgun (WGS) entry which is preliminary data.</text>
</comment>
<keyword evidence="2" id="KW-1185">Reference proteome</keyword>
<dbReference type="Pfam" id="PF07366">
    <property type="entry name" value="SnoaL"/>
    <property type="match status" value="1"/>
</dbReference>
<dbReference type="RefSeq" id="WP_377569722.1">
    <property type="nucleotide sequence ID" value="NZ_JBHTMP010000012.1"/>
</dbReference>
<dbReference type="Proteomes" id="UP001597260">
    <property type="component" value="Unassembled WGS sequence"/>
</dbReference>
<dbReference type="InterPro" id="IPR032710">
    <property type="entry name" value="NTF2-like_dom_sf"/>
</dbReference>
<dbReference type="SUPFAM" id="SSF54427">
    <property type="entry name" value="NTF2-like"/>
    <property type="match status" value="1"/>
</dbReference>
<dbReference type="PANTHER" id="PTHR38436">
    <property type="entry name" value="POLYKETIDE CYCLASE SNOAL-LIKE DOMAIN"/>
    <property type="match status" value="1"/>
</dbReference>
<organism evidence="1 2">
    <name type="scientific">Micromonospora sonneratiae</name>
    <dbReference type="NCBI Taxonomy" id="1184706"/>
    <lineage>
        <taxon>Bacteria</taxon>
        <taxon>Bacillati</taxon>
        <taxon>Actinomycetota</taxon>
        <taxon>Actinomycetes</taxon>
        <taxon>Micromonosporales</taxon>
        <taxon>Micromonosporaceae</taxon>
        <taxon>Micromonospora</taxon>
    </lineage>
</organism>
<name>A0ABW3YCK0_9ACTN</name>
<gene>
    <name evidence="1" type="ORF">ACFQ4H_10775</name>
</gene>
<dbReference type="EMBL" id="JBHTMP010000012">
    <property type="protein sequence ID" value="MFD1321570.1"/>
    <property type="molecule type" value="Genomic_DNA"/>
</dbReference>
<evidence type="ECO:0000313" key="1">
    <source>
        <dbReference type="EMBL" id="MFD1321570.1"/>
    </source>
</evidence>
<evidence type="ECO:0000313" key="2">
    <source>
        <dbReference type="Proteomes" id="UP001597260"/>
    </source>
</evidence>
<reference evidence="2" key="1">
    <citation type="journal article" date="2019" name="Int. J. Syst. Evol. Microbiol.">
        <title>The Global Catalogue of Microorganisms (GCM) 10K type strain sequencing project: providing services to taxonomists for standard genome sequencing and annotation.</title>
        <authorList>
            <consortium name="The Broad Institute Genomics Platform"/>
            <consortium name="The Broad Institute Genome Sequencing Center for Infectious Disease"/>
            <person name="Wu L."/>
            <person name="Ma J."/>
        </authorList>
    </citation>
    <scope>NUCLEOTIDE SEQUENCE [LARGE SCALE GENOMIC DNA]</scope>
    <source>
        <strain evidence="2">JCM 31037</strain>
    </source>
</reference>
<dbReference type="PANTHER" id="PTHR38436:SF1">
    <property type="entry name" value="ESTER CYCLASE"/>
    <property type="match status" value="1"/>
</dbReference>